<dbReference type="HOGENOM" id="CLU_012062_25_1_1"/>
<dbReference type="GO" id="GO:0003723">
    <property type="term" value="F:RNA binding"/>
    <property type="evidence" value="ECO:0007669"/>
    <property type="project" value="UniProtKB-UniRule"/>
</dbReference>
<dbReference type="InParanoid" id="Q4Q1B5"/>
<dbReference type="PROSITE" id="PS50102">
    <property type="entry name" value="RRM"/>
    <property type="match status" value="1"/>
</dbReference>
<dbReference type="InterPro" id="IPR012677">
    <property type="entry name" value="Nucleotide-bd_a/b_plait_sf"/>
</dbReference>
<evidence type="ECO:0000313" key="3">
    <source>
        <dbReference type="EMBL" id="CAJ09266.1"/>
    </source>
</evidence>
<organism evidence="3 4">
    <name type="scientific">Leishmania major</name>
    <dbReference type="NCBI Taxonomy" id="5664"/>
    <lineage>
        <taxon>Eukaryota</taxon>
        <taxon>Discoba</taxon>
        <taxon>Euglenozoa</taxon>
        <taxon>Kinetoplastea</taxon>
        <taxon>Metakinetoplastina</taxon>
        <taxon>Trypanosomatida</taxon>
        <taxon>Trypanosomatidae</taxon>
        <taxon>Leishmaniinae</taxon>
        <taxon>Leishmania</taxon>
    </lineage>
</organism>
<reference evidence="3 4" key="2">
    <citation type="journal article" date="2011" name="Genome Res.">
        <title>Chromosome and gene copy number variation allow major structural change between species and strains of Leishmania.</title>
        <authorList>
            <person name="Rogers M.B."/>
            <person name="Hilley J.D."/>
            <person name="Dickens N.J."/>
            <person name="Wilkes J."/>
            <person name="Bates P.A."/>
            <person name="Depledge D.P."/>
            <person name="Harris D."/>
            <person name="Her Y."/>
            <person name="Herzyk P."/>
            <person name="Imamura H."/>
            <person name="Otto T.D."/>
            <person name="Sanders M."/>
            <person name="Seeger K."/>
            <person name="Dujardin J.C."/>
            <person name="Berriman M."/>
            <person name="Smith D.F."/>
            <person name="Hertz-Fowler C."/>
            <person name="Mottram J.C."/>
        </authorList>
    </citation>
    <scope>NUCLEOTIDE SEQUENCE [LARGE SCALE GENOMIC DNA]</scope>
    <source>
        <strain evidence="4">MHOM/IL/81/Friedlin</strain>
    </source>
</reference>
<name>Q4Q1B5_LEIMA</name>
<evidence type="ECO:0000256" key="1">
    <source>
        <dbReference type="PROSITE-ProRule" id="PRU00176"/>
    </source>
</evidence>
<dbReference type="FunFam" id="3.30.70.330:FF:001023">
    <property type="entry name" value="Pre-mRNA branch site protein p14, putative"/>
    <property type="match status" value="1"/>
</dbReference>
<dbReference type="RefSeq" id="XP_001686883.1">
    <property type="nucleotide sequence ID" value="XM_001686831.1"/>
</dbReference>
<dbReference type="EMBL" id="FR796432">
    <property type="protein sequence ID" value="CAJ09266.1"/>
    <property type="molecule type" value="Genomic_DNA"/>
</dbReference>
<dbReference type="AlphaFoldDB" id="Q4Q1B5"/>
<protein>
    <submittedName>
        <fullName evidence="3">Putative pre-mRNA branch site protein p14</fullName>
    </submittedName>
</protein>
<dbReference type="FunCoup" id="Q4Q1B5">
    <property type="interactions" value="433"/>
</dbReference>
<dbReference type="eggNOG" id="KOG0114">
    <property type="taxonomic scope" value="Eukaryota"/>
</dbReference>
<dbReference type="Pfam" id="PF00076">
    <property type="entry name" value="RRM_1"/>
    <property type="match status" value="1"/>
</dbReference>
<dbReference type="VEuPathDB" id="TriTrypDB:LmjF.36.3040"/>
<dbReference type="InterPro" id="IPR000504">
    <property type="entry name" value="RRM_dom"/>
</dbReference>
<dbReference type="Proteomes" id="UP000000542">
    <property type="component" value="Chromosome 36"/>
</dbReference>
<dbReference type="KEGG" id="lma:LMJF_36_3040"/>
<sequence>MRVARFRLSVCQRAHTRRSCLQCLLLGLTILLKQPPPPLLAFFLYSASVVCSHVSPSNASVHAAAMPDERILLVTGIPSKQCTSEYLYSLFGAYGGIQQIRIGSSSITKGCAIVVYEQCEAANNAVGALNEYALSKDRVLRVSVYEEERDKKALERRKRKREMQAEYKKHIADVAHAANEPKE</sequence>
<evidence type="ECO:0000313" key="4">
    <source>
        <dbReference type="Proteomes" id="UP000000542"/>
    </source>
</evidence>
<dbReference type="VEuPathDB" id="TriTrypDB:LMJLV39_360039800"/>
<dbReference type="VEuPathDB" id="TriTrypDB:LMJSD75_360039700"/>
<dbReference type="GeneID" id="5655594"/>
<dbReference type="SMART" id="SM00360">
    <property type="entry name" value="RRM"/>
    <property type="match status" value="1"/>
</dbReference>
<feature type="domain" description="RRM" evidence="2">
    <location>
        <begin position="70"/>
        <end position="147"/>
    </location>
</feature>
<accession>Q4Q1B5</accession>
<dbReference type="STRING" id="5664.Q4Q1B5"/>
<gene>
    <name evidence="3" type="ORF">LMJF_36_3040</name>
</gene>
<keyword evidence="1" id="KW-0694">RNA-binding</keyword>
<keyword evidence="4" id="KW-1185">Reference proteome</keyword>
<proteinExistence type="predicted"/>
<dbReference type="Gene3D" id="3.30.70.330">
    <property type="match status" value="1"/>
</dbReference>
<dbReference type="VEuPathDB" id="TriTrypDB:LMJFC_360043800"/>
<reference evidence="3 4" key="1">
    <citation type="journal article" date="2005" name="Science">
        <title>The genome of the kinetoplastid parasite, Leishmania major.</title>
        <authorList>
            <person name="Ivens A.C."/>
            <person name="Peacock C.S."/>
            <person name="Worthey E.A."/>
            <person name="Murphy L."/>
            <person name="Aggarwal G."/>
            <person name="Berriman M."/>
            <person name="Sisk E."/>
            <person name="Rajandream M.A."/>
            <person name="Adlem E."/>
            <person name="Aert R."/>
            <person name="Anupama A."/>
            <person name="Apostolou Z."/>
            <person name="Attipoe P."/>
            <person name="Bason N."/>
            <person name="Bauser C."/>
            <person name="Beck A."/>
            <person name="Beverley S.M."/>
            <person name="Bianchettin G."/>
            <person name="Borzym K."/>
            <person name="Bothe G."/>
            <person name="Bruschi C.V."/>
            <person name="Collins M."/>
            <person name="Cadag E."/>
            <person name="Ciarloni L."/>
            <person name="Clayton C."/>
            <person name="Coulson R.M."/>
            <person name="Cronin A."/>
            <person name="Cruz A.K."/>
            <person name="Davies R.M."/>
            <person name="De Gaudenzi J."/>
            <person name="Dobson D.E."/>
            <person name="Duesterhoeft A."/>
            <person name="Fazelina G."/>
            <person name="Fosker N."/>
            <person name="Frasch A.C."/>
            <person name="Fraser A."/>
            <person name="Fuchs M."/>
            <person name="Gabel C."/>
            <person name="Goble A."/>
            <person name="Goffeau A."/>
            <person name="Harris D."/>
            <person name="Hertz-Fowler C."/>
            <person name="Hilbert H."/>
            <person name="Horn D."/>
            <person name="Huang Y."/>
            <person name="Klages S."/>
            <person name="Knights A."/>
            <person name="Kube M."/>
            <person name="Larke N."/>
            <person name="Litvin L."/>
            <person name="Lord A."/>
            <person name="Louie T."/>
            <person name="Marra M."/>
            <person name="Masuy D."/>
            <person name="Matthews K."/>
            <person name="Michaeli S."/>
            <person name="Mottram J.C."/>
            <person name="Muller-Auer S."/>
            <person name="Munden H."/>
            <person name="Nelson S."/>
            <person name="Norbertczak H."/>
            <person name="Oliver K."/>
            <person name="O'neil S."/>
            <person name="Pentony M."/>
            <person name="Pohl T.M."/>
            <person name="Price C."/>
            <person name="Purnelle B."/>
            <person name="Quail M.A."/>
            <person name="Rabbinowitsch E."/>
            <person name="Reinhardt R."/>
            <person name="Rieger M."/>
            <person name="Rinta J."/>
            <person name="Robben J."/>
            <person name="Robertson L."/>
            <person name="Ruiz J.C."/>
            <person name="Rutter S."/>
            <person name="Saunders D."/>
            <person name="Schafer M."/>
            <person name="Schein J."/>
            <person name="Schwartz D.C."/>
            <person name="Seeger K."/>
            <person name="Seyler A."/>
            <person name="Sharp S."/>
            <person name="Shin H."/>
            <person name="Sivam D."/>
            <person name="Squares R."/>
            <person name="Squares S."/>
            <person name="Tosato V."/>
            <person name="Vogt C."/>
            <person name="Volckaert G."/>
            <person name="Wambutt R."/>
            <person name="Warren T."/>
            <person name="Wedler H."/>
            <person name="Woodward J."/>
            <person name="Zhou S."/>
            <person name="Zimmermann W."/>
            <person name="Smith D.F."/>
            <person name="Blackwell J.M."/>
            <person name="Stuart K.D."/>
            <person name="Barrell B."/>
            <person name="Myler P.J."/>
        </authorList>
    </citation>
    <scope>NUCLEOTIDE SEQUENCE [LARGE SCALE GENOMIC DNA]</scope>
    <source>
        <strain evidence="4">MHOM/IL/81/Friedlin</strain>
    </source>
</reference>
<dbReference type="OMA" id="CTGEYLY"/>
<evidence type="ECO:0000259" key="2">
    <source>
        <dbReference type="PROSITE" id="PS50102"/>
    </source>
</evidence>
<dbReference type="InterPro" id="IPR035979">
    <property type="entry name" value="RBD_domain_sf"/>
</dbReference>
<dbReference type="SUPFAM" id="SSF54928">
    <property type="entry name" value="RNA-binding domain, RBD"/>
    <property type="match status" value="1"/>
</dbReference>